<reference evidence="6" key="1">
    <citation type="submission" date="2013-03" db="EMBL/GenBank/DDBJ databases">
        <authorList>
            <person name="Aslett M."/>
        </authorList>
    </citation>
    <scope>NUCLEOTIDE SEQUENCE [LARGE SCALE GENOMIC DNA]</scope>
    <source>
        <strain evidence="6">ISE/inbred ISE</strain>
    </source>
</reference>
<comment type="caution">
    <text evidence="6">The sequence shown here is derived from an EMBL/GenBank/DDBJ whole genome shotgun (WGS) entry which is preliminary data.</text>
</comment>
<comment type="subcellular location">
    <subcellularLocation>
        <location evidence="1">Membrane</location>
    </subcellularLocation>
</comment>
<dbReference type="PANTHER" id="PTHR44755:SF8">
    <property type="entry name" value="RECEPTOR LIGAND BINDING REGION DOMAIN-CONTAINING PROTEIN"/>
    <property type="match status" value="1"/>
</dbReference>
<evidence type="ECO:0000256" key="4">
    <source>
        <dbReference type="ARBA" id="ARBA00023136"/>
    </source>
</evidence>
<keyword evidence="6" id="KW-0675">Receptor</keyword>
<evidence type="ECO:0000313" key="6">
    <source>
        <dbReference type="EMBL" id="CDL94487.1"/>
    </source>
</evidence>
<evidence type="ECO:0000256" key="2">
    <source>
        <dbReference type="ARBA" id="ARBA00022692"/>
    </source>
</evidence>
<dbReference type="Gene3D" id="3.40.50.2300">
    <property type="match status" value="1"/>
</dbReference>
<dbReference type="GO" id="GO:0007165">
    <property type="term" value="P:signal transduction"/>
    <property type="evidence" value="ECO:0007669"/>
    <property type="project" value="TreeGrafter"/>
</dbReference>
<reference evidence="6" key="2">
    <citation type="submission" date="2013-05" db="EMBL/GenBank/DDBJ databases">
        <title>The genome and transcriptome of Haemonchus contortus: a key model parasite for drug and vaccine discovery.</title>
        <authorList>
            <person name="Laing R."/>
            <person name="Kikuchi T."/>
            <person name="Martinelli A."/>
            <person name="Tsai I.J."/>
            <person name="Beech R.N."/>
            <person name="Redman E."/>
            <person name="Holroyd N."/>
            <person name="Bartley D.J."/>
            <person name="Beasley H."/>
            <person name="Britton C."/>
            <person name="Curran D."/>
            <person name="Devaney E."/>
            <person name="Gilabert A."/>
            <person name="Jackson F."/>
            <person name="Hunt M."/>
            <person name="Johnston S."/>
            <person name="Kryukov I."/>
            <person name="Li K."/>
            <person name="Morrison A.A."/>
            <person name="Reid A.J."/>
            <person name="Sargison N."/>
            <person name="Saunders G."/>
            <person name="Wasmuth J.D."/>
            <person name="Wolstenholme A."/>
            <person name="Berriman M."/>
            <person name="Gilleard J.S."/>
            <person name="Cotton J.A."/>
        </authorList>
    </citation>
    <scope>NUCLEOTIDE SEQUENCE [LARGE SCALE GENOMIC DNA]</scope>
    <source>
        <strain evidence="6">ISE/inbred ISE</strain>
    </source>
</reference>
<protein>
    <submittedName>
        <fullName evidence="6">Extracellular ligand-binding receptor domain containing protein</fullName>
    </submittedName>
</protein>
<gene>
    <name evidence="6" type="ORF">HCOI_00965700</name>
</gene>
<dbReference type="InterPro" id="IPR052612">
    <property type="entry name" value="ANP_Clearance_Receptor"/>
</dbReference>
<evidence type="ECO:0000256" key="1">
    <source>
        <dbReference type="ARBA" id="ARBA00004370"/>
    </source>
</evidence>
<dbReference type="SUPFAM" id="SSF53822">
    <property type="entry name" value="Periplasmic binding protein-like I"/>
    <property type="match status" value="1"/>
</dbReference>
<organism evidence="6">
    <name type="scientific">Haemonchus contortus</name>
    <name type="common">Barber pole worm</name>
    <dbReference type="NCBI Taxonomy" id="6289"/>
    <lineage>
        <taxon>Eukaryota</taxon>
        <taxon>Metazoa</taxon>
        <taxon>Ecdysozoa</taxon>
        <taxon>Nematoda</taxon>
        <taxon>Chromadorea</taxon>
        <taxon>Rhabditida</taxon>
        <taxon>Rhabditina</taxon>
        <taxon>Rhabditomorpha</taxon>
        <taxon>Strongyloidea</taxon>
        <taxon>Trichostrongylidae</taxon>
        <taxon>Haemonchus</taxon>
    </lineage>
</organism>
<feature type="domain" description="Receptor ligand binding region" evidence="5">
    <location>
        <begin position="32"/>
        <end position="133"/>
    </location>
</feature>
<keyword evidence="2" id="KW-0812">Transmembrane</keyword>
<dbReference type="EMBL" id="CAVP010058348">
    <property type="protein sequence ID" value="CDL94487.1"/>
    <property type="molecule type" value="Genomic_DNA"/>
</dbReference>
<sequence length="184" mass="20608">MELDLEVLWSQVEADPYQTSRKLAVTLGKTSASAVLIARDRVKNENLLPGYEFNFTVRFDECTEILAVGYTVELIQEFGMDAIIGPTCSYPAIVSAVAGAYYNIPTFIWGLATSSVLDNMVRFPTTALSAVNSLSSPADPRGRLSLVRKHFDRYRRRTTKAAIERSRDAPRHPCLEENGRDVWM</sequence>
<dbReference type="PANTHER" id="PTHR44755">
    <property type="entry name" value="NATRIURETIC PEPTIDE RECEPTOR 3-RELATED"/>
    <property type="match status" value="1"/>
</dbReference>
<evidence type="ECO:0000259" key="5">
    <source>
        <dbReference type="Pfam" id="PF01094"/>
    </source>
</evidence>
<dbReference type="GO" id="GO:0016020">
    <property type="term" value="C:membrane"/>
    <property type="evidence" value="ECO:0007669"/>
    <property type="project" value="UniProtKB-SubCell"/>
</dbReference>
<dbReference type="InterPro" id="IPR001828">
    <property type="entry name" value="ANF_lig-bd_rcpt"/>
</dbReference>
<dbReference type="GO" id="GO:0017046">
    <property type="term" value="F:peptide hormone binding"/>
    <property type="evidence" value="ECO:0007669"/>
    <property type="project" value="TreeGrafter"/>
</dbReference>
<proteinExistence type="predicted"/>
<dbReference type="GO" id="GO:0038023">
    <property type="term" value="F:signaling receptor activity"/>
    <property type="evidence" value="ECO:0007669"/>
    <property type="project" value="TreeGrafter"/>
</dbReference>
<accession>W6NQL1</accession>
<dbReference type="Pfam" id="PF01094">
    <property type="entry name" value="ANF_receptor"/>
    <property type="match status" value="1"/>
</dbReference>
<name>W6NQL1_HAECO</name>
<keyword evidence="3" id="KW-1133">Transmembrane helix</keyword>
<keyword evidence="4" id="KW-0472">Membrane</keyword>
<evidence type="ECO:0000256" key="3">
    <source>
        <dbReference type="ARBA" id="ARBA00022989"/>
    </source>
</evidence>
<dbReference type="InterPro" id="IPR028082">
    <property type="entry name" value="Peripla_BP_I"/>
</dbReference>
<dbReference type="AlphaFoldDB" id="W6NQL1"/>